<feature type="domain" description="EAL" evidence="3">
    <location>
        <begin position="720"/>
        <end position="964"/>
    </location>
</feature>
<keyword evidence="1" id="KW-0812">Transmembrane</keyword>
<dbReference type="NCBIfam" id="TIGR00229">
    <property type="entry name" value="sensory_box"/>
    <property type="match status" value="2"/>
</dbReference>
<keyword evidence="1" id="KW-1133">Transmembrane helix</keyword>
<dbReference type="SMART" id="SM00267">
    <property type="entry name" value="GGDEF"/>
    <property type="match status" value="1"/>
</dbReference>
<dbReference type="PANTHER" id="PTHR44757">
    <property type="entry name" value="DIGUANYLATE CYCLASE DGCP"/>
    <property type="match status" value="1"/>
</dbReference>
<dbReference type="SUPFAM" id="SSF55785">
    <property type="entry name" value="PYP-like sensor domain (PAS domain)"/>
    <property type="match status" value="2"/>
</dbReference>
<dbReference type="EMBL" id="CABPSE010000005">
    <property type="protein sequence ID" value="VVD98218.1"/>
    <property type="molecule type" value="Genomic_DNA"/>
</dbReference>
<feature type="transmembrane region" description="Helical" evidence="1">
    <location>
        <begin position="194"/>
        <end position="210"/>
    </location>
</feature>
<dbReference type="SMART" id="SM00086">
    <property type="entry name" value="PAC"/>
    <property type="match status" value="2"/>
</dbReference>
<evidence type="ECO:0000313" key="6">
    <source>
        <dbReference type="Proteomes" id="UP000383971"/>
    </source>
</evidence>
<dbReference type="Pfam" id="PF00563">
    <property type="entry name" value="EAL"/>
    <property type="match status" value="1"/>
</dbReference>
<feature type="transmembrane region" description="Helical" evidence="1">
    <location>
        <begin position="20"/>
        <end position="36"/>
    </location>
</feature>
<proteinExistence type="predicted"/>
<dbReference type="PROSITE" id="PS50113">
    <property type="entry name" value="PAC"/>
    <property type="match status" value="1"/>
</dbReference>
<organism evidence="5 6">
    <name type="scientific">Pandoraea communis</name>
    <dbReference type="NCBI Taxonomy" id="2508297"/>
    <lineage>
        <taxon>Bacteria</taxon>
        <taxon>Pseudomonadati</taxon>
        <taxon>Pseudomonadota</taxon>
        <taxon>Betaproteobacteria</taxon>
        <taxon>Burkholderiales</taxon>
        <taxon>Burkholderiaceae</taxon>
        <taxon>Pandoraea</taxon>
    </lineage>
</organism>
<dbReference type="InterPro" id="IPR033425">
    <property type="entry name" value="MASE3"/>
</dbReference>
<dbReference type="GO" id="GO:0003824">
    <property type="term" value="F:catalytic activity"/>
    <property type="evidence" value="ECO:0007669"/>
    <property type="project" value="UniProtKB-ARBA"/>
</dbReference>
<dbReference type="InterPro" id="IPR000700">
    <property type="entry name" value="PAS-assoc_C"/>
</dbReference>
<dbReference type="InterPro" id="IPR001610">
    <property type="entry name" value="PAC"/>
</dbReference>
<dbReference type="AlphaFoldDB" id="A0A5E4UGN3"/>
<dbReference type="SUPFAM" id="SSF141868">
    <property type="entry name" value="EAL domain-like"/>
    <property type="match status" value="1"/>
</dbReference>
<dbReference type="NCBIfam" id="TIGR00254">
    <property type="entry name" value="GGDEF"/>
    <property type="match status" value="1"/>
</dbReference>
<dbReference type="CDD" id="cd00130">
    <property type="entry name" value="PAS"/>
    <property type="match status" value="2"/>
</dbReference>
<sequence length="964" mass="107129">MLPLTKLKYMTKPNRGGEQFYIIACLISLVAVWAIFNVPRDFLLAAGVLRNQDLLVLHLLLEGFSIVACVLIASTATLVRDQERLSSATLLAFGFSLIAGLDILHAVSLEGMPGFFFEASTSKAIFFWISARTVEVATILLFGLNFRVIKSPAIGIASAILVGALILYIGAYQFESIPALFIHNAGVTTLKVQIEYIIIAVNFICAALFYSRWRRDRKDQDIKISTACFIVGVGEFSFTGYLAPTDAVVILGHIFKASAYALLCHAIYVSSILDPRKRLAESQRAIEIQKRELNQILCEMPIEVMRFDLKLRYLYANPAHEERIGKLCEEVIGLPWHEQVPAALRQEIEPHLKKAMSGARAEFSLSYRDRNLETQDVDAIASLQRGNSGQGESILAIFMDVTARENAKRQLIKSLAEVSELRAALDAHAIVAITNAKGVITQVNDKFCQISKYPRSALLGKTHRIINSGYHPREFFVSLWKTIASGAVWTGEICNKDKDGGLYWVHTTIVPFIGAEGIPVQYIAIRADITQRKEAEQRAQELAYYDPLTGLPNRRLMSDRLRASMLAGSRNGHFHALMILDLDNFKEINDSQGHAQGDELLRQVAGRLSDCVRQGDTVARLGGDEFVVLINGLNSSENYASIEAHGVAEKIRSSIERSFELNGRTAYTSASIGISLFGPDSQPDDDLLKKADIALYRSKESGKNQASLFNPSMQAEVEAHSRLMLDLRGALGQGQFRLLYQVVVNADQQPDGYEALLRWVHPERGLVSPHEFIGQAEQSGLIVEIGQWVLFTACKQLEVWSKNPDTSKLTIAVNISARQLRDPFFSESVERILSQTNANPNLLRLELTESMFHSNVEATIKKMEKLQKIGVRFSLDDFGTGYSSLSYLKRLPLDQLKIDRSFVEDLLTDADDAAIAKTVLALAKALGLRVVAEGVERIEQFEFLKESGCNAFQGYLFGKPENIS</sequence>
<feature type="transmembrane region" description="Helical" evidence="1">
    <location>
        <begin position="125"/>
        <end position="146"/>
    </location>
</feature>
<dbReference type="PROSITE" id="PS50887">
    <property type="entry name" value="GGDEF"/>
    <property type="match status" value="1"/>
</dbReference>
<evidence type="ECO:0000256" key="1">
    <source>
        <dbReference type="SAM" id="Phobius"/>
    </source>
</evidence>
<dbReference type="Gene3D" id="3.30.70.270">
    <property type="match status" value="1"/>
</dbReference>
<dbReference type="Gene3D" id="3.20.20.450">
    <property type="entry name" value="EAL domain"/>
    <property type="match status" value="1"/>
</dbReference>
<feature type="domain" description="PAC" evidence="2">
    <location>
        <begin position="489"/>
        <end position="541"/>
    </location>
</feature>
<feature type="transmembrane region" description="Helical" evidence="1">
    <location>
        <begin position="153"/>
        <end position="174"/>
    </location>
</feature>
<dbReference type="Pfam" id="PF08448">
    <property type="entry name" value="PAS_4"/>
    <property type="match status" value="1"/>
</dbReference>
<dbReference type="SUPFAM" id="SSF55073">
    <property type="entry name" value="Nucleotide cyclase"/>
    <property type="match status" value="1"/>
</dbReference>
<dbReference type="InterPro" id="IPR052155">
    <property type="entry name" value="Biofilm_reg_signaling"/>
</dbReference>
<dbReference type="PROSITE" id="PS50883">
    <property type="entry name" value="EAL"/>
    <property type="match status" value="1"/>
</dbReference>
<feature type="transmembrane region" description="Helical" evidence="1">
    <location>
        <begin position="56"/>
        <end position="78"/>
    </location>
</feature>
<reference evidence="5 6" key="1">
    <citation type="submission" date="2019-08" db="EMBL/GenBank/DDBJ databases">
        <authorList>
            <person name="Peeters C."/>
        </authorList>
    </citation>
    <scope>NUCLEOTIDE SEQUENCE [LARGE SCALE GENOMIC DNA]</scope>
    <source>
        <strain evidence="5 6">LMG 31111</strain>
    </source>
</reference>
<dbReference type="InterPro" id="IPR000014">
    <property type="entry name" value="PAS"/>
</dbReference>
<feature type="transmembrane region" description="Helical" evidence="1">
    <location>
        <begin position="85"/>
        <end position="105"/>
    </location>
</feature>
<dbReference type="CDD" id="cd01949">
    <property type="entry name" value="GGDEF"/>
    <property type="match status" value="1"/>
</dbReference>
<dbReference type="Pfam" id="PF13426">
    <property type="entry name" value="PAS_9"/>
    <property type="match status" value="1"/>
</dbReference>
<dbReference type="InterPro" id="IPR043128">
    <property type="entry name" value="Rev_trsase/Diguanyl_cyclase"/>
</dbReference>
<dbReference type="InterPro" id="IPR000160">
    <property type="entry name" value="GGDEF_dom"/>
</dbReference>
<dbReference type="SMART" id="SM00052">
    <property type="entry name" value="EAL"/>
    <property type="match status" value="1"/>
</dbReference>
<dbReference type="Gene3D" id="3.30.450.20">
    <property type="entry name" value="PAS domain"/>
    <property type="match status" value="2"/>
</dbReference>
<evidence type="ECO:0000259" key="2">
    <source>
        <dbReference type="PROSITE" id="PS50113"/>
    </source>
</evidence>
<dbReference type="Pfam" id="PF17159">
    <property type="entry name" value="MASE3"/>
    <property type="match status" value="1"/>
</dbReference>
<name>A0A5E4UGN3_9BURK</name>
<dbReference type="CDD" id="cd01948">
    <property type="entry name" value="EAL"/>
    <property type="match status" value="1"/>
</dbReference>
<feature type="transmembrane region" description="Helical" evidence="1">
    <location>
        <begin position="248"/>
        <end position="269"/>
    </location>
</feature>
<feature type="domain" description="GGDEF" evidence="4">
    <location>
        <begin position="573"/>
        <end position="711"/>
    </location>
</feature>
<evidence type="ECO:0000259" key="3">
    <source>
        <dbReference type="PROSITE" id="PS50883"/>
    </source>
</evidence>
<protein>
    <submittedName>
        <fullName evidence="5">Membrane protein</fullName>
    </submittedName>
</protein>
<evidence type="ECO:0000313" key="5">
    <source>
        <dbReference type="EMBL" id="VVD98218.1"/>
    </source>
</evidence>
<dbReference type="InterPro" id="IPR001633">
    <property type="entry name" value="EAL_dom"/>
</dbReference>
<evidence type="ECO:0000259" key="4">
    <source>
        <dbReference type="PROSITE" id="PS50887"/>
    </source>
</evidence>
<dbReference type="InterPro" id="IPR035919">
    <property type="entry name" value="EAL_sf"/>
</dbReference>
<dbReference type="InterPro" id="IPR035965">
    <property type="entry name" value="PAS-like_dom_sf"/>
</dbReference>
<dbReference type="Pfam" id="PF00990">
    <property type="entry name" value="GGDEF"/>
    <property type="match status" value="1"/>
</dbReference>
<dbReference type="FunFam" id="3.30.70.270:FF:000001">
    <property type="entry name" value="Diguanylate cyclase domain protein"/>
    <property type="match status" value="1"/>
</dbReference>
<dbReference type="PANTHER" id="PTHR44757:SF2">
    <property type="entry name" value="BIOFILM ARCHITECTURE MAINTENANCE PROTEIN MBAA"/>
    <property type="match status" value="1"/>
</dbReference>
<keyword evidence="6" id="KW-1185">Reference proteome</keyword>
<gene>
    <name evidence="5" type="ORF">PCO31111_02007</name>
</gene>
<dbReference type="SMART" id="SM00091">
    <property type="entry name" value="PAS"/>
    <property type="match status" value="2"/>
</dbReference>
<dbReference type="InterPro" id="IPR013656">
    <property type="entry name" value="PAS_4"/>
</dbReference>
<dbReference type="RefSeq" id="WP_150584768.1">
    <property type="nucleotide sequence ID" value="NZ_CABPSE010000005.1"/>
</dbReference>
<accession>A0A5E4UGN3</accession>
<keyword evidence="1" id="KW-0472">Membrane</keyword>
<dbReference type="Proteomes" id="UP000383971">
    <property type="component" value="Unassembled WGS sequence"/>
</dbReference>
<dbReference type="InterPro" id="IPR029787">
    <property type="entry name" value="Nucleotide_cyclase"/>
</dbReference>